<reference evidence="1 2" key="1">
    <citation type="submission" date="2013-08" db="EMBL/GenBank/DDBJ databases">
        <title>The genome sequence of Skermanella stibiiresistens.</title>
        <authorList>
            <person name="Zhu W."/>
            <person name="Wang G."/>
        </authorList>
    </citation>
    <scope>NUCLEOTIDE SEQUENCE [LARGE SCALE GENOMIC DNA]</scope>
    <source>
        <strain evidence="1 2">SB22</strain>
    </source>
</reference>
<dbReference type="AlphaFoldDB" id="W9GVW0"/>
<evidence type="ECO:0000313" key="2">
    <source>
        <dbReference type="Proteomes" id="UP000019486"/>
    </source>
</evidence>
<protein>
    <submittedName>
        <fullName evidence="1">Uncharacterized protein</fullName>
    </submittedName>
</protein>
<accession>W9GVW0</accession>
<proteinExistence type="predicted"/>
<dbReference type="STRING" id="1385369.N825_26460"/>
<name>W9GVW0_9PROT</name>
<keyword evidence="2" id="KW-1185">Reference proteome</keyword>
<dbReference type="EMBL" id="AVFL01000040">
    <property type="protein sequence ID" value="EWY36582.1"/>
    <property type="molecule type" value="Genomic_DNA"/>
</dbReference>
<organism evidence="1 2">
    <name type="scientific">Skermanella stibiiresistens SB22</name>
    <dbReference type="NCBI Taxonomy" id="1385369"/>
    <lineage>
        <taxon>Bacteria</taxon>
        <taxon>Pseudomonadati</taxon>
        <taxon>Pseudomonadota</taxon>
        <taxon>Alphaproteobacteria</taxon>
        <taxon>Rhodospirillales</taxon>
        <taxon>Azospirillaceae</taxon>
        <taxon>Skermanella</taxon>
    </lineage>
</organism>
<dbReference type="Proteomes" id="UP000019486">
    <property type="component" value="Unassembled WGS sequence"/>
</dbReference>
<comment type="caution">
    <text evidence="1">The sequence shown here is derived from an EMBL/GenBank/DDBJ whole genome shotgun (WGS) entry which is preliminary data.</text>
</comment>
<gene>
    <name evidence="1" type="ORF">N825_26460</name>
</gene>
<sequence>MVSRLHQDYELGSSRISIWKAAAVAVTDATAI</sequence>
<evidence type="ECO:0000313" key="1">
    <source>
        <dbReference type="EMBL" id="EWY36582.1"/>
    </source>
</evidence>